<protein>
    <recommendedName>
        <fullName evidence="3">Right handed beta helix domain-containing protein</fullName>
    </recommendedName>
</protein>
<reference evidence="1" key="2">
    <citation type="journal article" date="2007" name="Science">
        <title>Draft genome sequence of the sexually transmitted pathogen Trichomonas vaginalis.</title>
        <authorList>
            <person name="Carlton J.M."/>
            <person name="Hirt R.P."/>
            <person name="Silva J.C."/>
            <person name="Delcher A.L."/>
            <person name="Schatz M."/>
            <person name="Zhao Q."/>
            <person name="Wortman J.R."/>
            <person name="Bidwell S.L."/>
            <person name="Alsmark U.C.M."/>
            <person name="Besteiro S."/>
            <person name="Sicheritz-Ponten T."/>
            <person name="Noel C.J."/>
            <person name="Dacks J.B."/>
            <person name="Foster P.G."/>
            <person name="Simillion C."/>
            <person name="Van de Peer Y."/>
            <person name="Miranda-Saavedra D."/>
            <person name="Barton G.J."/>
            <person name="Westrop G.D."/>
            <person name="Mueller S."/>
            <person name="Dessi D."/>
            <person name="Fiori P.L."/>
            <person name="Ren Q."/>
            <person name="Paulsen I."/>
            <person name="Zhang H."/>
            <person name="Bastida-Corcuera F.D."/>
            <person name="Simoes-Barbosa A."/>
            <person name="Brown M.T."/>
            <person name="Hayes R.D."/>
            <person name="Mukherjee M."/>
            <person name="Okumura C.Y."/>
            <person name="Schneider R."/>
            <person name="Smith A.J."/>
            <person name="Vanacova S."/>
            <person name="Villalvazo M."/>
            <person name="Haas B.J."/>
            <person name="Pertea M."/>
            <person name="Feldblyum T.V."/>
            <person name="Utterback T.R."/>
            <person name="Shu C.L."/>
            <person name="Osoegawa K."/>
            <person name="de Jong P.J."/>
            <person name="Hrdy I."/>
            <person name="Horvathova L."/>
            <person name="Zubacova Z."/>
            <person name="Dolezal P."/>
            <person name="Malik S.B."/>
            <person name="Logsdon J.M. Jr."/>
            <person name="Henze K."/>
            <person name="Gupta A."/>
            <person name="Wang C.C."/>
            <person name="Dunne R.L."/>
            <person name="Upcroft J.A."/>
            <person name="Upcroft P."/>
            <person name="White O."/>
            <person name="Salzberg S.L."/>
            <person name="Tang P."/>
            <person name="Chiu C.-H."/>
            <person name="Lee Y.-S."/>
            <person name="Embley T.M."/>
            <person name="Coombs G.H."/>
            <person name="Mottram J.C."/>
            <person name="Tachezy J."/>
            <person name="Fraser-Liggett C.M."/>
            <person name="Johnson P.J."/>
        </authorList>
    </citation>
    <scope>NUCLEOTIDE SEQUENCE [LARGE SCALE GENOMIC DNA]</scope>
    <source>
        <strain evidence="1">G3</strain>
    </source>
</reference>
<sequence length="192" mass="21982">MGRGFVIMNECNITQNRVKGSVSGYYISSITSDSYITCVNVIENNQKQYNLNYHSSSSSILKITSCNYIRNRSPTEGSLIYSSSSNVFMSYCFIHENEIPIIFYLYQSTLTFENSTTDKNTSYSSYGYPSPIFKNTGISFENECPLLNISTTDFVESLKYKCRDSTPNNDENEEENENNAYVQNHVKFSFYS</sequence>
<evidence type="ECO:0000313" key="1">
    <source>
        <dbReference type="EMBL" id="EAY23174.1"/>
    </source>
</evidence>
<accession>A2D8C5</accession>
<dbReference type="VEuPathDB" id="TrichDB:TVAG_184800"/>
<dbReference type="AlphaFoldDB" id="A2D8C5"/>
<proteinExistence type="predicted"/>
<organism evidence="1 2">
    <name type="scientific">Trichomonas vaginalis (strain ATCC PRA-98 / G3)</name>
    <dbReference type="NCBI Taxonomy" id="412133"/>
    <lineage>
        <taxon>Eukaryota</taxon>
        <taxon>Metamonada</taxon>
        <taxon>Parabasalia</taxon>
        <taxon>Trichomonadida</taxon>
        <taxon>Trichomonadidae</taxon>
        <taxon>Trichomonas</taxon>
    </lineage>
</organism>
<dbReference type="RefSeq" id="XP_001584160.1">
    <property type="nucleotide sequence ID" value="XM_001584110.1"/>
</dbReference>
<keyword evidence="2" id="KW-1185">Reference proteome</keyword>
<dbReference type="VEuPathDB" id="TrichDB:TVAGG3_0393920"/>
<name>A2D8C5_TRIV3</name>
<dbReference type="Proteomes" id="UP000001542">
    <property type="component" value="Unassembled WGS sequence"/>
</dbReference>
<dbReference type="KEGG" id="tva:5468752"/>
<dbReference type="EMBL" id="DS113179">
    <property type="protein sequence ID" value="EAY23174.1"/>
    <property type="molecule type" value="Genomic_DNA"/>
</dbReference>
<reference evidence="1" key="1">
    <citation type="submission" date="2006-10" db="EMBL/GenBank/DDBJ databases">
        <authorList>
            <person name="Amadeo P."/>
            <person name="Zhao Q."/>
            <person name="Wortman J."/>
            <person name="Fraser-Liggett C."/>
            <person name="Carlton J."/>
        </authorList>
    </citation>
    <scope>NUCLEOTIDE SEQUENCE</scope>
    <source>
        <strain evidence="1">G3</strain>
    </source>
</reference>
<evidence type="ECO:0000313" key="2">
    <source>
        <dbReference type="Proteomes" id="UP000001542"/>
    </source>
</evidence>
<dbReference type="InParanoid" id="A2D8C5"/>
<gene>
    <name evidence="1" type="ORF">TVAG_184800</name>
</gene>
<evidence type="ECO:0008006" key="3">
    <source>
        <dbReference type="Google" id="ProtNLM"/>
    </source>
</evidence>